<keyword evidence="2" id="KW-0479">Metal-binding</keyword>
<keyword evidence="2" id="KW-0460">Magnesium</keyword>
<organism evidence="3 4">
    <name type="scientific">Alienimonas californiensis</name>
    <dbReference type="NCBI Taxonomy" id="2527989"/>
    <lineage>
        <taxon>Bacteria</taxon>
        <taxon>Pseudomonadati</taxon>
        <taxon>Planctomycetota</taxon>
        <taxon>Planctomycetia</taxon>
        <taxon>Planctomycetales</taxon>
        <taxon>Planctomycetaceae</taxon>
        <taxon>Alienimonas</taxon>
    </lineage>
</organism>
<dbReference type="PROSITE" id="PS01066">
    <property type="entry name" value="UPP_SYNTHASE"/>
    <property type="match status" value="1"/>
</dbReference>
<accession>A0A517P8E2</accession>
<dbReference type="HAMAP" id="MF_01139">
    <property type="entry name" value="ISPT"/>
    <property type="match status" value="1"/>
</dbReference>
<sequence>MSAHAPRTAEPRAVEPYSDADLARLGLRRERLPVHVAAIMDGNGRWAVERGRPRHEGHAAGAQTADRIVEECARLGIEQLTLYCFSRENWKRPAAEFEFLMALLKRYAVEQRPNVQRHDLRFETIGRRDGLPADVMAEVDRTIELAKPNRGMRLCLALDYGSRDEITRAARKIADEVAAGGLRPEDVTEDALAARLDTAGWPDPDLVLRTAGEYRVSNFLLWQISYAELSISDKPWPDFGPEDLHAALRSFAARDRRFGGLNDPPAPPAAAET</sequence>
<feature type="binding site" evidence="2">
    <location>
        <position position="58"/>
    </location>
    <ligand>
        <name>substrate</name>
    </ligand>
</feature>
<proteinExistence type="inferred from homology"/>
<dbReference type="InterPro" id="IPR001441">
    <property type="entry name" value="UPP_synth-like"/>
</dbReference>
<dbReference type="Pfam" id="PF01255">
    <property type="entry name" value="Prenyltransf"/>
    <property type="match status" value="1"/>
</dbReference>
<feature type="active site" evidence="2">
    <location>
        <position position="41"/>
    </location>
</feature>
<dbReference type="Proteomes" id="UP000318741">
    <property type="component" value="Chromosome"/>
</dbReference>
<dbReference type="PANTHER" id="PTHR10291:SF0">
    <property type="entry name" value="DEHYDRODOLICHYL DIPHOSPHATE SYNTHASE 2"/>
    <property type="match status" value="1"/>
</dbReference>
<dbReference type="GO" id="GO:0000287">
    <property type="term" value="F:magnesium ion binding"/>
    <property type="evidence" value="ECO:0007669"/>
    <property type="project" value="UniProtKB-UniRule"/>
</dbReference>
<comment type="similarity">
    <text evidence="2">Belongs to the UPP synthase family.</text>
</comment>
<evidence type="ECO:0000313" key="4">
    <source>
        <dbReference type="Proteomes" id="UP000318741"/>
    </source>
</evidence>
<dbReference type="InterPro" id="IPR036424">
    <property type="entry name" value="UPP_synth-like_sf"/>
</dbReference>
<feature type="binding site" evidence="2">
    <location>
        <position position="90"/>
    </location>
    <ligand>
        <name>substrate</name>
    </ligand>
</feature>
<gene>
    <name evidence="3" type="ORF">CA12_17270</name>
</gene>
<feature type="active site" description="Proton acceptor" evidence="2">
    <location>
        <position position="89"/>
    </location>
</feature>
<feature type="binding site" evidence="2">
    <location>
        <begin position="215"/>
        <end position="217"/>
    </location>
    <ligand>
        <name>substrate</name>
    </ligand>
</feature>
<dbReference type="GO" id="GO:0045547">
    <property type="term" value="F:ditrans,polycis-polyprenyl diphosphate synthase [(2E,6E)-farnesyl diphosphate specific] activity"/>
    <property type="evidence" value="ECO:0007669"/>
    <property type="project" value="TreeGrafter"/>
</dbReference>
<reference evidence="3 4" key="1">
    <citation type="submission" date="2019-02" db="EMBL/GenBank/DDBJ databases">
        <title>Deep-cultivation of Planctomycetes and their phenomic and genomic characterization uncovers novel biology.</title>
        <authorList>
            <person name="Wiegand S."/>
            <person name="Jogler M."/>
            <person name="Boedeker C."/>
            <person name="Pinto D."/>
            <person name="Vollmers J."/>
            <person name="Rivas-Marin E."/>
            <person name="Kohn T."/>
            <person name="Peeters S.H."/>
            <person name="Heuer A."/>
            <person name="Rast P."/>
            <person name="Oberbeckmann S."/>
            <person name="Bunk B."/>
            <person name="Jeske O."/>
            <person name="Meyerdierks A."/>
            <person name="Storesund J.E."/>
            <person name="Kallscheuer N."/>
            <person name="Luecker S."/>
            <person name="Lage O.M."/>
            <person name="Pohl T."/>
            <person name="Merkel B.J."/>
            <person name="Hornburger P."/>
            <person name="Mueller R.-W."/>
            <person name="Bruemmer F."/>
            <person name="Labrenz M."/>
            <person name="Spormann A.M."/>
            <person name="Op den Camp H."/>
            <person name="Overmann J."/>
            <person name="Amann R."/>
            <person name="Jetten M.S.M."/>
            <person name="Mascher T."/>
            <person name="Medema M.H."/>
            <person name="Devos D.P."/>
            <person name="Kaster A.-K."/>
            <person name="Ovreas L."/>
            <person name="Rohde M."/>
            <person name="Galperin M.Y."/>
            <person name="Jogler C."/>
        </authorList>
    </citation>
    <scope>NUCLEOTIDE SEQUENCE [LARGE SCALE GENOMIC DNA]</scope>
    <source>
        <strain evidence="3 4">CA12</strain>
    </source>
</reference>
<dbReference type="EC" id="2.5.1.-" evidence="2"/>
<feature type="binding site" evidence="2">
    <location>
        <begin position="42"/>
        <end position="45"/>
    </location>
    <ligand>
        <name>substrate</name>
    </ligand>
</feature>
<dbReference type="InterPro" id="IPR018520">
    <property type="entry name" value="UPP_synth-like_CS"/>
</dbReference>
<comment type="function">
    <text evidence="2">Catalyzes the condensation of isopentenyl diphosphate (IPP) with allylic pyrophosphates generating different type of terpenoids.</text>
</comment>
<dbReference type="Gene3D" id="3.40.1180.10">
    <property type="entry name" value="Decaprenyl diphosphate synthase-like"/>
    <property type="match status" value="1"/>
</dbReference>
<keyword evidence="1 2" id="KW-0808">Transferase</keyword>
<dbReference type="PANTHER" id="PTHR10291">
    <property type="entry name" value="DEHYDRODOLICHYL DIPHOSPHATE SYNTHASE FAMILY MEMBER"/>
    <property type="match status" value="1"/>
</dbReference>
<feature type="binding site" evidence="2">
    <location>
        <position position="209"/>
    </location>
    <ligand>
        <name>substrate</name>
    </ligand>
</feature>
<evidence type="ECO:0000256" key="1">
    <source>
        <dbReference type="ARBA" id="ARBA00022679"/>
    </source>
</evidence>
<evidence type="ECO:0000313" key="3">
    <source>
        <dbReference type="EMBL" id="QDT15642.1"/>
    </source>
</evidence>
<dbReference type="SUPFAM" id="SSF64005">
    <property type="entry name" value="Undecaprenyl diphosphate synthase"/>
    <property type="match status" value="1"/>
</dbReference>
<dbReference type="OrthoDB" id="4191603at2"/>
<dbReference type="CDD" id="cd00475">
    <property type="entry name" value="Cis_IPPS"/>
    <property type="match status" value="1"/>
</dbReference>
<keyword evidence="4" id="KW-1185">Reference proteome</keyword>
<feature type="binding site" evidence="2">
    <location>
        <position position="228"/>
    </location>
    <ligand>
        <name>Mg(2+)</name>
        <dbReference type="ChEBI" id="CHEBI:18420"/>
    </ligand>
</feature>
<dbReference type="AlphaFoldDB" id="A0A517P8E2"/>
<protein>
    <recommendedName>
        <fullName evidence="2">Isoprenyl transferase</fullName>
        <ecNumber evidence="2">2.5.1.-</ecNumber>
    </recommendedName>
</protein>
<dbReference type="FunFam" id="3.40.1180.10:FF:000001">
    <property type="entry name" value="(2E,6E)-farnesyl-diphosphate-specific ditrans,polycis-undecaprenyl-diphosphate synthase"/>
    <property type="match status" value="1"/>
</dbReference>
<name>A0A517P8E2_9PLAN</name>
<feature type="binding site" evidence="2">
    <location>
        <position position="92"/>
    </location>
    <ligand>
        <name>substrate</name>
    </ligand>
</feature>
<dbReference type="NCBIfam" id="TIGR00055">
    <property type="entry name" value="uppS"/>
    <property type="match status" value="1"/>
</dbReference>
<comment type="cofactor">
    <cofactor evidence="2">
        <name>Mg(2+)</name>
        <dbReference type="ChEBI" id="CHEBI:18420"/>
    </cofactor>
    <text evidence="2">Binds 2 magnesium ions per subunit.</text>
</comment>
<dbReference type="EMBL" id="CP036265">
    <property type="protein sequence ID" value="QDT15642.1"/>
    <property type="molecule type" value="Genomic_DNA"/>
</dbReference>
<comment type="subunit">
    <text evidence="2">Homodimer.</text>
</comment>
<feature type="binding site" evidence="2">
    <location>
        <position position="41"/>
    </location>
    <ligand>
        <name>Mg(2+)</name>
        <dbReference type="ChEBI" id="CHEBI:18420"/>
    </ligand>
</feature>
<dbReference type="RefSeq" id="WP_145358552.1">
    <property type="nucleotide sequence ID" value="NZ_CP036265.1"/>
</dbReference>
<feature type="binding site" evidence="2">
    <location>
        <position position="46"/>
    </location>
    <ligand>
        <name>substrate</name>
    </ligand>
</feature>
<dbReference type="GO" id="GO:0016094">
    <property type="term" value="P:polyprenol biosynthetic process"/>
    <property type="evidence" value="ECO:0007669"/>
    <property type="project" value="TreeGrafter"/>
</dbReference>
<evidence type="ECO:0000256" key="2">
    <source>
        <dbReference type="HAMAP-Rule" id="MF_01139"/>
    </source>
</evidence>
<feature type="binding site" evidence="2">
    <location>
        <begin position="86"/>
        <end position="88"/>
    </location>
    <ligand>
        <name>substrate</name>
    </ligand>
</feature>
<feature type="binding site" evidence="2">
    <location>
        <position position="54"/>
    </location>
    <ligand>
        <name>substrate</name>
    </ligand>
</feature>
<dbReference type="KEGG" id="acaf:CA12_17270"/>